<dbReference type="CDD" id="cd01647">
    <property type="entry name" value="RT_LTR"/>
    <property type="match status" value="1"/>
</dbReference>
<dbReference type="SUPFAM" id="SSF56672">
    <property type="entry name" value="DNA/RNA polymerases"/>
    <property type="match status" value="1"/>
</dbReference>
<dbReference type="GO" id="GO:0015074">
    <property type="term" value="P:DNA integration"/>
    <property type="evidence" value="ECO:0007669"/>
    <property type="project" value="InterPro"/>
</dbReference>
<dbReference type="FunFam" id="3.30.70.270:FF:000020">
    <property type="entry name" value="Transposon Tf2-6 polyprotein-like Protein"/>
    <property type="match status" value="1"/>
</dbReference>
<name>A0A8S2J1M3_9BILA</name>
<protein>
    <recommendedName>
        <fullName evidence="1">RNA-directed DNA polymerase</fullName>
        <ecNumber evidence="1">2.7.7.49</ecNumber>
    </recommendedName>
</protein>
<dbReference type="EC" id="2.7.7.49" evidence="1"/>
<dbReference type="GO" id="GO:0004519">
    <property type="term" value="F:endonuclease activity"/>
    <property type="evidence" value="ECO:0007669"/>
    <property type="project" value="UniProtKB-KW"/>
</dbReference>
<dbReference type="FunFam" id="1.10.340.70:FF:000001">
    <property type="entry name" value="Retrovirus-related Pol polyprotein from transposon gypsy-like Protein"/>
    <property type="match status" value="1"/>
</dbReference>
<dbReference type="Pfam" id="PF19259">
    <property type="entry name" value="Ty3_capsid"/>
    <property type="match status" value="1"/>
</dbReference>
<keyword evidence="6" id="KW-0378">Hydrolase</keyword>
<dbReference type="InterPro" id="IPR045358">
    <property type="entry name" value="Ty3_capsid"/>
</dbReference>
<dbReference type="Pfam" id="PF17921">
    <property type="entry name" value="Integrase_H2C2"/>
    <property type="match status" value="1"/>
</dbReference>
<dbReference type="Gene3D" id="3.30.420.10">
    <property type="entry name" value="Ribonuclease H-like superfamily/Ribonuclease H"/>
    <property type="match status" value="1"/>
</dbReference>
<dbReference type="InterPro" id="IPR043128">
    <property type="entry name" value="Rev_trsase/Diguanyl_cyclase"/>
</dbReference>
<reference evidence="11" key="1">
    <citation type="submission" date="2021-02" db="EMBL/GenBank/DDBJ databases">
        <authorList>
            <person name="Nowell W R."/>
        </authorList>
    </citation>
    <scope>NUCLEOTIDE SEQUENCE</scope>
</reference>
<dbReference type="InterPro" id="IPR043502">
    <property type="entry name" value="DNA/RNA_pol_sf"/>
</dbReference>
<dbReference type="InterPro" id="IPR041373">
    <property type="entry name" value="RT_RNaseH"/>
</dbReference>
<dbReference type="InterPro" id="IPR021109">
    <property type="entry name" value="Peptidase_aspartic_dom_sf"/>
</dbReference>
<feature type="compositionally biased region" description="Low complexity" evidence="8">
    <location>
        <begin position="442"/>
        <end position="459"/>
    </location>
</feature>
<dbReference type="InterPro" id="IPR001584">
    <property type="entry name" value="Integrase_cat-core"/>
</dbReference>
<keyword evidence="7" id="KW-0695">RNA-directed DNA polymerase</keyword>
<evidence type="ECO:0000256" key="6">
    <source>
        <dbReference type="ARBA" id="ARBA00022801"/>
    </source>
</evidence>
<evidence type="ECO:0000259" key="9">
    <source>
        <dbReference type="PROSITE" id="PS50878"/>
    </source>
</evidence>
<feature type="domain" description="Reverse transcriptase" evidence="9">
    <location>
        <begin position="864"/>
        <end position="1044"/>
    </location>
</feature>
<dbReference type="Gene3D" id="1.10.340.70">
    <property type="match status" value="1"/>
</dbReference>
<feature type="compositionally biased region" description="Low complexity" evidence="8">
    <location>
        <begin position="470"/>
        <end position="482"/>
    </location>
</feature>
<evidence type="ECO:0000259" key="10">
    <source>
        <dbReference type="PROSITE" id="PS50994"/>
    </source>
</evidence>
<dbReference type="PANTHER" id="PTHR37984:SF5">
    <property type="entry name" value="PROTEIN NYNRIN-LIKE"/>
    <property type="match status" value="1"/>
</dbReference>
<dbReference type="Pfam" id="PF09668">
    <property type="entry name" value="Asp_protease"/>
    <property type="match status" value="1"/>
</dbReference>
<dbReference type="PANTHER" id="PTHR37984">
    <property type="entry name" value="PROTEIN CBG26694"/>
    <property type="match status" value="1"/>
</dbReference>
<evidence type="ECO:0000256" key="7">
    <source>
        <dbReference type="ARBA" id="ARBA00022918"/>
    </source>
</evidence>
<feature type="compositionally biased region" description="Polar residues" evidence="8">
    <location>
        <begin position="1324"/>
        <end position="1334"/>
    </location>
</feature>
<dbReference type="Pfam" id="PF00078">
    <property type="entry name" value="RVT_1"/>
    <property type="match status" value="1"/>
</dbReference>
<evidence type="ECO:0000256" key="5">
    <source>
        <dbReference type="ARBA" id="ARBA00022759"/>
    </source>
</evidence>
<feature type="region of interest" description="Disordered" evidence="8">
    <location>
        <begin position="413"/>
        <end position="497"/>
    </location>
</feature>
<dbReference type="EMBL" id="CAJOBH010000332">
    <property type="protein sequence ID" value="CAF3782454.1"/>
    <property type="molecule type" value="Genomic_DNA"/>
</dbReference>
<dbReference type="Pfam" id="PF17917">
    <property type="entry name" value="RT_RNaseH"/>
    <property type="match status" value="1"/>
</dbReference>
<keyword evidence="2" id="KW-0808">Transferase</keyword>
<feature type="domain" description="Integrase catalytic" evidence="10">
    <location>
        <begin position="1481"/>
        <end position="1644"/>
    </location>
</feature>
<dbReference type="CDD" id="cd09274">
    <property type="entry name" value="RNase_HI_RT_Ty3"/>
    <property type="match status" value="1"/>
</dbReference>
<evidence type="ECO:0000256" key="1">
    <source>
        <dbReference type="ARBA" id="ARBA00012493"/>
    </source>
</evidence>
<dbReference type="InterPro" id="IPR019103">
    <property type="entry name" value="Peptidase_aspartic_DDI1-type"/>
</dbReference>
<keyword evidence="3" id="KW-0548">Nucleotidyltransferase</keyword>
<feature type="compositionally biased region" description="Low complexity" evidence="8">
    <location>
        <begin position="13"/>
        <end position="36"/>
    </location>
</feature>
<dbReference type="GO" id="GO:0003964">
    <property type="term" value="F:RNA-directed DNA polymerase activity"/>
    <property type="evidence" value="ECO:0007669"/>
    <property type="project" value="UniProtKB-KW"/>
</dbReference>
<dbReference type="InterPro" id="IPR041588">
    <property type="entry name" value="Integrase_H2C2"/>
</dbReference>
<dbReference type="InterPro" id="IPR050951">
    <property type="entry name" value="Retrovirus_Pol_polyprotein"/>
</dbReference>
<evidence type="ECO:0000256" key="4">
    <source>
        <dbReference type="ARBA" id="ARBA00022722"/>
    </source>
</evidence>
<dbReference type="Pfam" id="PF00665">
    <property type="entry name" value="rve"/>
    <property type="match status" value="1"/>
</dbReference>
<dbReference type="InterPro" id="IPR000477">
    <property type="entry name" value="RT_dom"/>
</dbReference>
<keyword evidence="4" id="KW-0540">Nuclease</keyword>
<dbReference type="CDD" id="cd00303">
    <property type="entry name" value="retropepsin_like"/>
    <property type="match status" value="1"/>
</dbReference>
<accession>A0A8S2J1M3</accession>
<dbReference type="SUPFAM" id="SSF53098">
    <property type="entry name" value="Ribonuclease H-like"/>
    <property type="match status" value="1"/>
</dbReference>
<feature type="region of interest" description="Disordered" evidence="8">
    <location>
        <begin position="1308"/>
        <end position="1334"/>
    </location>
</feature>
<evidence type="ECO:0000256" key="2">
    <source>
        <dbReference type="ARBA" id="ARBA00022679"/>
    </source>
</evidence>
<keyword evidence="5" id="KW-0255">Endonuclease</keyword>
<feature type="compositionally biased region" description="Polar residues" evidence="8">
    <location>
        <begin position="417"/>
        <end position="441"/>
    </location>
</feature>
<comment type="caution">
    <text evidence="11">The sequence shown here is derived from an EMBL/GenBank/DDBJ whole genome shotgun (WGS) entry which is preliminary data.</text>
</comment>
<dbReference type="FunFam" id="3.30.420.10:FF:000032">
    <property type="entry name" value="Retrovirus-related Pol polyprotein from transposon 297-like Protein"/>
    <property type="match status" value="1"/>
</dbReference>
<dbReference type="SUPFAM" id="SSF50630">
    <property type="entry name" value="Acid proteases"/>
    <property type="match status" value="1"/>
</dbReference>
<dbReference type="Gene3D" id="3.30.70.270">
    <property type="match status" value="2"/>
</dbReference>
<dbReference type="GO" id="GO:0004190">
    <property type="term" value="F:aspartic-type endopeptidase activity"/>
    <property type="evidence" value="ECO:0007669"/>
    <property type="project" value="InterPro"/>
</dbReference>
<proteinExistence type="predicted"/>
<dbReference type="PROSITE" id="PS50994">
    <property type="entry name" value="INTEGRASE"/>
    <property type="match status" value="1"/>
</dbReference>
<dbReference type="GO" id="GO:0006508">
    <property type="term" value="P:proteolysis"/>
    <property type="evidence" value="ECO:0007669"/>
    <property type="project" value="InterPro"/>
</dbReference>
<sequence>MSSDDEEHPPKELLQPLTQSQPPQSSVTSSSMRTSDYSTVKKPYQITFSSRDEEIKYTEKLLDNCTLYNGHPDNLMSWLRDTGAFIVKERYPETDHPFIIRHLLTDDALDYYLAHEDMIFNFYDLRKLLLHKQNVLAPLRTLPSLDSIATLSLTAAPPFLTSTQIPTSTTDKTTAMTTYTFAQSLEDLTQNDIRKTIIEDLQRNTAKFTGEHRQDVIKWLKTIEIKFDTAEIPTAKKFYLIPQLLDKEALDWFQEHKTNFNNSWSVFAEHFKRSFDSPNRARIAMQKLHSYTQSPYQNVRSFCSEMRKLFSEADPQMSSTMKLELLLTKVKPSYRLDLSKQKPKDPTEFETLAQDIENIYLVNEAIEQNTQCNVSFSSSTSAPFLVHLIPSRRIINNRVAIAIFLAITGTPVRPDTTHCSSPERGSSGNSRNTTRQNLFNCQSSSLTQQSQLQPPLSTSNIPPLMPPSPSASSSQSQLSQSPTTEPVTDGPVSTTSPSYPSKPFLLYAKLIVNNVPLQTLIDTGASATCISFNTLQRMSNFRYIDTTVSSFVLGDGVIPLQSNGSVELSMQFGNELIKFHAFVIKKLCVDLIIGMDFLIIFNANIDVKSQYLSLETFGRRTSIRLDDQSRRPLLPLHARHATIVPPHSTMAILASTPISSLSAHFMPTSSFIEHPNLSSTQKIVTVQHHHSHLLVTNSSDAPEHIPEFFCFGYLLSNPVGSQNFFNQIALLCRRYNEKKNQQTFNRTVTYSQLPQRLFNDSKCFYRSTPSINHVTLNTLPHFSSSQFQQTRDLLVNHLLDHDNKDRLLALLAQFSQLFDNSRHNISNIVVENVFNTVPHSPPSFRPHRNPHHREETQRLIDEFLEAGMIQESNSPYAAPAFIVPRKDNRPGRLVVDYRALNKITIPDASPLPHMEDLLQELGKGYKYFSRLDLKSGYHQFRIPTADRPKTAFVVSQGHYEFRVFSMGPQNAPAAFQKTMYAVMKSCREFCHVFLDDIIICSKSFDEHINHLKLAFDALAKQKLVLNASKCELAVQRVVVLGHTVSDTAIAPTIDAIQAILDLKEPRTLKETNKFLGGIAYYRKFVPHFSHIAAPIHRISNLTKDRKHLFKWTVEHSNTFHALKHLLTTAPLFLHFPIDDFPLHLATDASGTATRGVLFQDVNGERHNLFYHSKVLSPTEQKYSVPEKEALTIYHCLQRMRTLVLGRTVYIHTDHCPICGMLQKPVNNRRIERVANLIQEYRIAEMKHINGKSNCLADYLSRPSDDPLFDVDYGLESKLPCSTSSNLPNPCQPSKNIVAYMTLRPRQKIPAPGVSSLDQDDDSSEATSCTSEDSFTTCSPLITTTPSPNVFDSNQLSHEQAQDPAISRIISQLNHSTHPDSTLSSSFIIKSGILHKFITLTPKSKRRLCVPYLPSSMIRSLLTAMHDDPFQGGHFSIDKMMSKIRPRYWWPHMKQDVHSHVQACVLCQQYNYSRQKKPGHLQPIPPVAIPFSVIGMDFCGPFAESPRENKYVLVVTDLFTHFVTAIPLPTNTADITALTLFRHIFCRFGVCSTLITDQGTHFNNNLMSALQHLLGYNHILSTPYHPQTNGVVERFNASMVVQISKLQQKHHNNWDDYLDAVVFAYNSSKHKTTQYSPFELLFGRPPKLPIDSPPQYYQFDRPSNYFVHLQKILQVYHQQAKLNIMNQQRYHKKYYDYNRRDPHYNVGDRVFTKIFAARGKLNPRYSAEPKIIVQINHPTYTVRHEPTGLEHRHHVSDLRPVTLAYVDNDSI</sequence>
<dbReference type="PROSITE" id="PS50878">
    <property type="entry name" value="RT_POL"/>
    <property type="match status" value="1"/>
</dbReference>
<evidence type="ECO:0000256" key="8">
    <source>
        <dbReference type="SAM" id="MobiDB-lite"/>
    </source>
</evidence>
<evidence type="ECO:0000313" key="12">
    <source>
        <dbReference type="Proteomes" id="UP000681967"/>
    </source>
</evidence>
<dbReference type="Gene3D" id="2.40.70.10">
    <property type="entry name" value="Acid Proteases"/>
    <property type="match status" value="1"/>
</dbReference>
<feature type="compositionally biased region" description="Polar residues" evidence="8">
    <location>
        <begin position="483"/>
        <end position="497"/>
    </location>
</feature>
<evidence type="ECO:0000256" key="3">
    <source>
        <dbReference type="ARBA" id="ARBA00022695"/>
    </source>
</evidence>
<dbReference type="InterPro" id="IPR012337">
    <property type="entry name" value="RNaseH-like_sf"/>
</dbReference>
<gene>
    <name evidence="11" type="ORF">BYL167_LOCUS2009</name>
</gene>
<feature type="region of interest" description="Disordered" evidence="8">
    <location>
        <begin position="1"/>
        <end position="36"/>
    </location>
</feature>
<dbReference type="Proteomes" id="UP000681967">
    <property type="component" value="Unassembled WGS sequence"/>
</dbReference>
<dbReference type="Gene3D" id="3.10.10.10">
    <property type="entry name" value="HIV Type 1 Reverse Transcriptase, subunit A, domain 1"/>
    <property type="match status" value="1"/>
</dbReference>
<evidence type="ECO:0000313" key="11">
    <source>
        <dbReference type="EMBL" id="CAF3782454.1"/>
    </source>
</evidence>
<dbReference type="InterPro" id="IPR036397">
    <property type="entry name" value="RNaseH_sf"/>
</dbReference>
<dbReference type="GO" id="GO:0003676">
    <property type="term" value="F:nucleic acid binding"/>
    <property type="evidence" value="ECO:0007669"/>
    <property type="project" value="InterPro"/>
</dbReference>
<organism evidence="11 12">
    <name type="scientific">Rotaria magnacalcarata</name>
    <dbReference type="NCBI Taxonomy" id="392030"/>
    <lineage>
        <taxon>Eukaryota</taxon>
        <taxon>Metazoa</taxon>
        <taxon>Spiralia</taxon>
        <taxon>Gnathifera</taxon>
        <taxon>Rotifera</taxon>
        <taxon>Eurotatoria</taxon>
        <taxon>Bdelloidea</taxon>
        <taxon>Philodinida</taxon>
        <taxon>Philodinidae</taxon>
        <taxon>Rotaria</taxon>
    </lineage>
</organism>
<dbReference type="Gene3D" id="3.10.20.370">
    <property type="match status" value="1"/>
</dbReference>